<evidence type="ECO:0000313" key="3">
    <source>
        <dbReference type="Proteomes" id="UP001138768"/>
    </source>
</evidence>
<accession>A0A9X0WEE9</accession>
<sequence length="75" mass="8863">FIPWLLWRGFYLLYIPTLARKARLYLEWNWAMFFPPDIAHLRFTRTLDDSSDEVSQDQGAQGVTERSSTPVAERD</sequence>
<protein>
    <submittedName>
        <fullName evidence="2">Uncharacterized protein</fullName>
    </submittedName>
</protein>
<evidence type="ECO:0000256" key="1">
    <source>
        <dbReference type="SAM" id="MobiDB-lite"/>
    </source>
</evidence>
<organism evidence="2 3">
    <name type="scientific">Lamprobacter modestohalophilus</name>
    <dbReference type="NCBI Taxonomy" id="1064514"/>
    <lineage>
        <taxon>Bacteria</taxon>
        <taxon>Pseudomonadati</taxon>
        <taxon>Pseudomonadota</taxon>
        <taxon>Gammaproteobacteria</taxon>
        <taxon>Chromatiales</taxon>
        <taxon>Chromatiaceae</taxon>
        <taxon>Lamprobacter</taxon>
    </lineage>
</organism>
<dbReference type="Proteomes" id="UP001138768">
    <property type="component" value="Unassembled WGS sequence"/>
</dbReference>
<reference evidence="2 3" key="1">
    <citation type="journal article" date="2020" name="Microorganisms">
        <title>Osmotic Adaptation and Compatible Solute Biosynthesis of Phototrophic Bacteria as Revealed from Genome Analyses.</title>
        <authorList>
            <person name="Imhoff J.F."/>
            <person name="Rahn T."/>
            <person name="Kunzel S."/>
            <person name="Keller A."/>
            <person name="Neulinger S.C."/>
        </authorList>
    </citation>
    <scope>NUCLEOTIDE SEQUENCE [LARGE SCALE GENOMIC DNA]</scope>
    <source>
        <strain evidence="2 3">DSM 25653</strain>
    </source>
</reference>
<dbReference type="EMBL" id="NRRY01000168">
    <property type="protein sequence ID" value="MBK1621892.1"/>
    <property type="molecule type" value="Genomic_DNA"/>
</dbReference>
<keyword evidence="3" id="KW-1185">Reference proteome</keyword>
<feature type="region of interest" description="Disordered" evidence="1">
    <location>
        <begin position="52"/>
        <end position="75"/>
    </location>
</feature>
<name>A0A9X0WEE9_9GAMM</name>
<dbReference type="RefSeq" id="WP_200252711.1">
    <property type="nucleotide sequence ID" value="NZ_NRRY01000168.1"/>
</dbReference>
<feature type="non-terminal residue" evidence="2">
    <location>
        <position position="1"/>
    </location>
</feature>
<proteinExistence type="predicted"/>
<gene>
    <name evidence="2" type="ORF">CKO42_26695</name>
</gene>
<dbReference type="AlphaFoldDB" id="A0A9X0WEE9"/>
<evidence type="ECO:0000313" key="2">
    <source>
        <dbReference type="EMBL" id="MBK1621892.1"/>
    </source>
</evidence>
<feature type="compositionally biased region" description="Polar residues" evidence="1">
    <location>
        <begin position="56"/>
        <end position="75"/>
    </location>
</feature>
<comment type="caution">
    <text evidence="2">The sequence shown here is derived from an EMBL/GenBank/DDBJ whole genome shotgun (WGS) entry which is preliminary data.</text>
</comment>